<dbReference type="InterPro" id="IPR050684">
    <property type="entry name" value="HTH-Siroheme_Decarb"/>
</dbReference>
<dbReference type="InterPro" id="IPR053953">
    <property type="entry name" value="NirdL-like_HTH"/>
</dbReference>
<dbReference type="InterPro" id="IPR040523">
    <property type="entry name" value="AsnC_trans_reg2"/>
</dbReference>
<dbReference type="GO" id="GO:0016829">
    <property type="term" value="F:lyase activity"/>
    <property type="evidence" value="ECO:0007669"/>
    <property type="project" value="UniProtKB-KW"/>
</dbReference>
<reference evidence="8" key="2">
    <citation type="submission" date="2024-06" db="EMBL/GenBank/DDBJ databases">
        <authorList>
            <person name="Petrova K.O."/>
            <person name="Toshchakov S.V."/>
            <person name="Boltjanskaja Y.V."/>
            <person name="Kevbrin V."/>
        </authorList>
    </citation>
    <scope>NUCLEOTIDE SEQUENCE</scope>
    <source>
        <strain evidence="8">Z-910T</strain>
    </source>
</reference>
<dbReference type="AlphaFoldDB" id="A0AAU7VJL8"/>
<dbReference type="PANTHER" id="PTHR43413">
    <property type="entry name" value="TRANSCRIPTIONAL REGULATOR, ASNC FAMILY"/>
    <property type="match status" value="1"/>
</dbReference>
<dbReference type="PANTHER" id="PTHR43413:SF1">
    <property type="entry name" value="SIROHEME DECARBOXYLASE NIRL SUBUNIT"/>
    <property type="match status" value="1"/>
</dbReference>
<dbReference type="SUPFAM" id="SSF46785">
    <property type="entry name" value="Winged helix' DNA-binding domain"/>
    <property type="match status" value="1"/>
</dbReference>
<dbReference type="EC" id="4.1.1.111" evidence="4"/>
<name>A0AAU7VJL8_9FIRM</name>
<dbReference type="EMBL" id="CP158367">
    <property type="protein sequence ID" value="XBX74182.1"/>
    <property type="molecule type" value="Genomic_DNA"/>
</dbReference>
<dbReference type="Gene3D" id="3.30.70.3460">
    <property type="match status" value="1"/>
</dbReference>
<proteinExistence type="inferred from homology"/>
<evidence type="ECO:0000256" key="3">
    <source>
        <dbReference type="ARBA" id="ARBA00023457"/>
    </source>
</evidence>
<evidence type="ECO:0000256" key="1">
    <source>
        <dbReference type="ARBA" id="ARBA00023239"/>
    </source>
</evidence>
<evidence type="ECO:0000256" key="5">
    <source>
        <dbReference type="ARBA" id="ARBA00048470"/>
    </source>
</evidence>
<keyword evidence="1" id="KW-0456">Lyase</keyword>
<dbReference type="RefSeq" id="WP_350342940.1">
    <property type="nucleotide sequence ID" value="NZ_CP158367.1"/>
</dbReference>
<organism evidence="8">
    <name type="scientific">Proteinivorax tanatarense</name>
    <dbReference type="NCBI Taxonomy" id="1260629"/>
    <lineage>
        <taxon>Bacteria</taxon>
        <taxon>Bacillati</taxon>
        <taxon>Bacillota</taxon>
        <taxon>Clostridia</taxon>
        <taxon>Eubacteriales</taxon>
        <taxon>Proteinivoracaceae</taxon>
        <taxon>Proteinivorax</taxon>
    </lineage>
</organism>
<dbReference type="Pfam" id="PF17805">
    <property type="entry name" value="AsnC_trans_reg2"/>
    <property type="match status" value="1"/>
</dbReference>
<evidence type="ECO:0000256" key="4">
    <source>
        <dbReference type="ARBA" id="ARBA00023471"/>
    </source>
</evidence>
<comment type="pathway">
    <text evidence="2">Porphyrin-containing compound metabolism.</text>
</comment>
<evidence type="ECO:0000313" key="8">
    <source>
        <dbReference type="EMBL" id="XBX74182.1"/>
    </source>
</evidence>
<feature type="domain" description="Siroheme decarboxylase NirL-like HTH" evidence="7">
    <location>
        <begin position="7"/>
        <end position="53"/>
    </location>
</feature>
<dbReference type="Pfam" id="PF22451">
    <property type="entry name" value="NirdL-like_HTH"/>
    <property type="match status" value="1"/>
</dbReference>
<gene>
    <name evidence="8" type="ORF">PRVXT_002209</name>
</gene>
<feature type="domain" description="Siroheme decarboxylase AsnC-like ligand binding" evidence="6">
    <location>
        <begin position="64"/>
        <end position="148"/>
    </location>
</feature>
<protein>
    <recommendedName>
        <fullName evidence="4">siroheme decarboxylase</fullName>
        <ecNumber evidence="4">4.1.1.111</ecNumber>
    </recommendedName>
</protein>
<comment type="catalytic activity">
    <reaction evidence="5">
        <text>siroheme + 2 H(+) = 12,18-didecarboxysiroheme + 2 CO2</text>
        <dbReference type="Rhea" id="RHEA:19093"/>
        <dbReference type="ChEBI" id="CHEBI:15378"/>
        <dbReference type="ChEBI" id="CHEBI:16526"/>
        <dbReference type="ChEBI" id="CHEBI:60052"/>
        <dbReference type="ChEBI" id="CHEBI:140497"/>
        <dbReference type="EC" id="4.1.1.111"/>
    </reaction>
</comment>
<evidence type="ECO:0000259" key="7">
    <source>
        <dbReference type="Pfam" id="PF22451"/>
    </source>
</evidence>
<evidence type="ECO:0000256" key="2">
    <source>
        <dbReference type="ARBA" id="ARBA00023444"/>
    </source>
</evidence>
<comment type="similarity">
    <text evidence="3">Belongs to the Ahb/Nir family.</text>
</comment>
<reference evidence="8" key="1">
    <citation type="journal article" date="2013" name="Extremophiles">
        <title>Proteinivorax tanatarense gen. nov., sp. nov., an anaerobic, haloalkaliphilic, proteolytic bacterium isolated from a decaying algal bloom, and proposal of Proteinivoraceae fam. nov.</title>
        <authorList>
            <person name="Kevbrin V."/>
            <person name="Boltyanskaya Y."/>
            <person name="Zhilina T."/>
            <person name="Kolganova T."/>
            <person name="Lavrentjeva E."/>
            <person name="Kuznetsov B."/>
        </authorList>
    </citation>
    <scope>NUCLEOTIDE SEQUENCE</scope>
    <source>
        <strain evidence="8">Z-910T</strain>
    </source>
</reference>
<sequence>MIISDLDKKIIRELQDDLPLSPHPFKDLAKKLNVPESFLLDKIQKYKKEGFIRRVGAAVKHRNIGYKANAMVVWKVESHLTEKVGAKIAKFSQVSHCYERPTLPQWHYNIFSMIHAKNKQECFAIAEKISKFVEVDKYQLLFSTKEFKKTSMKYFS</sequence>
<accession>A0AAU7VJL8</accession>
<dbReference type="InterPro" id="IPR036390">
    <property type="entry name" value="WH_DNA-bd_sf"/>
</dbReference>
<evidence type="ECO:0000259" key="6">
    <source>
        <dbReference type="Pfam" id="PF17805"/>
    </source>
</evidence>